<dbReference type="PROSITE" id="PS50279">
    <property type="entry name" value="BPTI_KUNITZ_2"/>
    <property type="match status" value="1"/>
</dbReference>
<dbReference type="Pfam" id="PF00014">
    <property type="entry name" value="Kunitz_BPTI"/>
    <property type="match status" value="1"/>
</dbReference>
<dbReference type="GO" id="GO:0004867">
    <property type="term" value="F:serine-type endopeptidase inhibitor activity"/>
    <property type="evidence" value="ECO:0007669"/>
    <property type="project" value="UniProtKB-KW"/>
</dbReference>
<dbReference type="Gene3D" id="4.10.410.10">
    <property type="entry name" value="Pancreatic trypsin inhibitor Kunitz domain"/>
    <property type="match status" value="1"/>
</dbReference>
<dbReference type="InterPro" id="IPR050098">
    <property type="entry name" value="TFPI/VKTCI-like"/>
</dbReference>
<keyword evidence="2" id="KW-0722">Serine protease inhibitor</keyword>
<dbReference type="EMBL" id="GEDV01006276">
    <property type="protein sequence ID" value="JAP82281.1"/>
    <property type="molecule type" value="Transcribed_RNA"/>
</dbReference>
<evidence type="ECO:0000313" key="5">
    <source>
        <dbReference type="EMBL" id="JAP82281.1"/>
    </source>
</evidence>
<sequence length="127" mass="14567">MLSSYSSNRYPEVAYWRKMHRFFMTLVVCLIGVYAEVVDVELLQARAAPQERSTLHENCTFPFDDGPCRARIPSFYYDKLSNSCHLFFYGGCGGNGNNFESPEQCEETCMGISSNKSSTDTLNWDWE</sequence>
<keyword evidence="3" id="KW-1015">Disulfide bond</keyword>
<name>A0A131YWJ5_RHIAP</name>
<dbReference type="SMART" id="SM00131">
    <property type="entry name" value="KU"/>
    <property type="match status" value="1"/>
</dbReference>
<dbReference type="InterPro" id="IPR036880">
    <property type="entry name" value="Kunitz_BPTI_sf"/>
</dbReference>
<dbReference type="FunFam" id="4.10.410.10:FF:000004">
    <property type="entry name" value="Tissue factor pathway inhibitor"/>
    <property type="match status" value="1"/>
</dbReference>
<feature type="domain" description="BPTI/Kunitz inhibitor" evidence="4">
    <location>
        <begin position="59"/>
        <end position="109"/>
    </location>
</feature>
<evidence type="ECO:0000259" key="4">
    <source>
        <dbReference type="PROSITE" id="PS50279"/>
    </source>
</evidence>
<dbReference type="InterPro" id="IPR002223">
    <property type="entry name" value="Kunitz_BPTI"/>
</dbReference>
<dbReference type="AlphaFoldDB" id="A0A131YWJ5"/>
<keyword evidence="1" id="KW-0646">Protease inhibitor</keyword>
<reference evidence="5" key="1">
    <citation type="journal article" date="2016" name="Ticks Tick Borne Dis.">
        <title>De novo assembly and annotation of the salivary gland transcriptome of Rhipicephalus appendiculatus male and female ticks during blood feeding.</title>
        <authorList>
            <person name="de Castro M.H."/>
            <person name="de Klerk D."/>
            <person name="Pienaar R."/>
            <person name="Latif A.A."/>
            <person name="Rees D.J."/>
            <person name="Mans B.J."/>
        </authorList>
    </citation>
    <scope>NUCLEOTIDE SEQUENCE</scope>
    <source>
        <tissue evidence="5">Salivary glands</tissue>
    </source>
</reference>
<dbReference type="PRINTS" id="PR00759">
    <property type="entry name" value="BASICPTASE"/>
</dbReference>
<evidence type="ECO:0000256" key="1">
    <source>
        <dbReference type="ARBA" id="ARBA00022690"/>
    </source>
</evidence>
<evidence type="ECO:0000256" key="3">
    <source>
        <dbReference type="ARBA" id="ARBA00023157"/>
    </source>
</evidence>
<dbReference type="InterPro" id="IPR020901">
    <property type="entry name" value="Prtase_inh_Kunz-CS"/>
</dbReference>
<organism evidence="5">
    <name type="scientific">Rhipicephalus appendiculatus</name>
    <name type="common">Brown ear tick</name>
    <dbReference type="NCBI Taxonomy" id="34631"/>
    <lineage>
        <taxon>Eukaryota</taxon>
        <taxon>Metazoa</taxon>
        <taxon>Ecdysozoa</taxon>
        <taxon>Arthropoda</taxon>
        <taxon>Chelicerata</taxon>
        <taxon>Arachnida</taxon>
        <taxon>Acari</taxon>
        <taxon>Parasitiformes</taxon>
        <taxon>Ixodida</taxon>
        <taxon>Ixodoidea</taxon>
        <taxon>Ixodidae</taxon>
        <taxon>Rhipicephalinae</taxon>
        <taxon>Rhipicephalus</taxon>
        <taxon>Rhipicephalus</taxon>
    </lineage>
</organism>
<protein>
    <submittedName>
        <fullName evidence="5">Pancreatic trypsin inhibitor</fullName>
    </submittedName>
</protein>
<dbReference type="SUPFAM" id="SSF57362">
    <property type="entry name" value="BPTI-like"/>
    <property type="match status" value="1"/>
</dbReference>
<proteinExistence type="predicted"/>
<accession>A0A131YWJ5</accession>
<evidence type="ECO:0000256" key="2">
    <source>
        <dbReference type="ARBA" id="ARBA00022900"/>
    </source>
</evidence>
<dbReference type="PROSITE" id="PS00280">
    <property type="entry name" value="BPTI_KUNITZ_1"/>
    <property type="match status" value="1"/>
</dbReference>
<dbReference type="PANTHER" id="PTHR10083">
    <property type="entry name" value="KUNITZ-TYPE PROTEASE INHIBITOR-RELATED"/>
    <property type="match status" value="1"/>
</dbReference>